<evidence type="ECO:0000313" key="1">
    <source>
        <dbReference type="EMBL" id="BBO00037.1"/>
    </source>
</evidence>
<reference evidence="1 2" key="1">
    <citation type="submission" date="2019-09" db="EMBL/GenBank/DDBJ databases">
        <title>Complete genome sequence of Sporolactobacillus terrae 70-3.</title>
        <authorList>
            <person name="Tanaka N."/>
            <person name="Shiwa Y."/>
            <person name="Fujita N."/>
            <person name="Tanasupawat S."/>
        </authorList>
    </citation>
    <scope>NUCLEOTIDE SEQUENCE [LARGE SCALE GENOMIC DNA]</scope>
    <source>
        <strain evidence="1 2">70-3</strain>
    </source>
</reference>
<organism evidence="1 2">
    <name type="scientific">Sporolactobacillus terrae</name>
    <dbReference type="NCBI Taxonomy" id="269673"/>
    <lineage>
        <taxon>Bacteria</taxon>
        <taxon>Bacillati</taxon>
        <taxon>Bacillota</taxon>
        <taxon>Bacilli</taxon>
        <taxon>Bacillales</taxon>
        <taxon>Sporolactobacillaceae</taxon>
        <taxon>Sporolactobacillus</taxon>
    </lineage>
</organism>
<accession>A0A5K7X8L2</accession>
<sequence length="61" mass="6909">MNNEPSDFTDPDLSNLGADSRISLKIAQKYMETTAEQVKVTQIDSGKKTVIRTMVREQLQH</sequence>
<gene>
    <name evidence="1" type="ORF">St703_27410</name>
</gene>
<dbReference type="Proteomes" id="UP000326951">
    <property type="component" value="Chromosome"/>
</dbReference>
<proteinExistence type="predicted"/>
<protein>
    <submittedName>
        <fullName evidence="1">Uncharacterized protein</fullName>
    </submittedName>
</protein>
<dbReference type="AlphaFoldDB" id="A0A5K7X8L2"/>
<evidence type="ECO:0000313" key="2">
    <source>
        <dbReference type="Proteomes" id="UP000326951"/>
    </source>
</evidence>
<dbReference type="EMBL" id="AP021853">
    <property type="protein sequence ID" value="BBO00037.1"/>
    <property type="molecule type" value="Genomic_DNA"/>
</dbReference>
<name>A0A5K7X8L2_9BACL</name>